<evidence type="ECO:0000313" key="2">
    <source>
        <dbReference type="EMBL" id="GID72222.1"/>
    </source>
</evidence>
<feature type="transmembrane region" description="Helical" evidence="1">
    <location>
        <begin position="32"/>
        <end position="57"/>
    </location>
</feature>
<gene>
    <name evidence="2" type="ORF">Ade02nite_08630</name>
</gene>
<organism evidence="2 3">
    <name type="scientific">Paractinoplanes deccanensis</name>
    <dbReference type="NCBI Taxonomy" id="113561"/>
    <lineage>
        <taxon>Bacteria</taxon>
        <taxon>Bacillati</taxon>
        <taxon>Actinomycetota</taxon>
        <taxon>Actinomycetes</taxon>
        <taxon>Micromonosporales</taxon>
        <taxon>Micromonosporaceae</taxon>
        <taxon>Paractinoplanes</taxon>
    </lineage>
</organism>
<keyword evidence="1" id="KW-0472">Membrane</keyword>
<feature type="transmembrane region" description="Helical" evidence="1">
    <location>
        <begin position="69"/>
        <end position="88"/>
    </location>
</feature>
<protein>
    <submittedName>
        <fullName evidence="2">Uncharacterized protein</fullName>
    </submittedName>
</protein>
<comment type="caution">
    <text evidence="2">The sequence shown here is derived from an EMBL/GenBank/DDBJ whole genome shotgun (WGS) entry which is preliminary data.</text>
</comment>
<name>A0ABQ3XWV4_9ACTN</name>
<sequence length="120" mass="12550">MRRVLVGLGAAVMAYAIVGSLTDGDVDPVGVAIFLVAVLVLHDAVFLPLVLAGGALIRRVVPVRWRSTVRAVAIVDLAVVVVALPLMIGLGAPYGLGLLLILLVTPAVRKWKGTRRAPRG</sequence>
<keyword evidence="1" id="KW-1133">Transmembrane helix</keyword>
<keyword evidence="1" id="KW-0812">Transmembrane</keyword>
<proteinExistence type="predicted"/>
<dbReference type="Proteomes" id="UP000609879">
    <property type="component" value="Unassembled WGS sequence"/>
</dbReference>
<keyword evidence="3" id="KW-1185">Reference proteome</keyword>
<reference evidence="2 3" key="1">
    <citation type="submission" date="2021-01" db="EMBL/GenBank/DDBJ databases">
        <title>Whole genome shotgun sequence of Actinoplanes deccanensis NBRC 13994.</title>
        <authorList>
            <person name="Komaki H."/>
            <person name="Tamura T."/>
        </authorList>
    </citation>
    <scope>NUCLEOTIDE SEQUENCE [LARGE SCALE GENOMIC DNA]</scope>
    <source>
        <strain evidence="2 3">NBRC 13994</strain>
    </source>
</reference>
<evidence type="ECO:0000256" key="1">
    <source>
        <dbReference type="SAM" id="Phobius"/>
    </source>
</evidence>
<dbReference type="EMBL" id="BOMI01000013">
    <property type="protein sequence ID" value="GID72222.1"/>
    <property type="molecule type" value="Genomic_DNA"/>
</dbReference>
<accession>A0ABQ3XWV4</accession>
<evidence type="ECO:0000313" key="3">
    <source>
        <dbReference type="Proteomes" id="UP000609879"/>
    </source>
</evidence>
<feature type="transmembrane region" description="Helical" evidence="1">
    <location>
        <begin position="94"/>
        <end position="111"/>
    </location>
</feature>